<keyword evidence="2 7" id="KW-0479">Metal-binding</keyword>
<comment type="caution">
    <text evidence="9">The sequence shown here is derived from an EMBL/GenBank/DDBJ whole genome shotgun (WGS) entry which is preliminary data.</text>
</comment>
<dbReference type="GO" id="GO:0008081">
    <property type="term" value="F:phosphoric diester hydrolase activity"/>
    <property type="evidence" value="ECO:0007669"/>
    <property type="project" value="TreeGrafter"/>
</dbReference>
<dbReference type="GO" id="GO:0008833">
    <property type="term" value="F:deoxyribonuclease IV (phage-T4-induced) activity"/>
    <property type="evidence" value="ECO:0007669"/>
    <property type="project" value="UniProtKB-UniRule"/>
</dbReference>
<feature type="binding site" evidence="7">
    <location>
        <position position="225"/>
    </location>
    <ligand>
        <name>Zn(2+)</name>
        <dbReference type="ChEBI" id="CHEBI:29105"/>
        <label>3</label>
    </ligand>
</feature>
<evidence type="ECO:0000256" key="1">
    <source>
        <dbReference type="ARBA" id="ARBA00005340"/>
    </source>
</evidence>
<comment type="similarity">
    <text evidence="1 7">Belongs to the AP endonuclease 2 family.</text>
</comment>
<dbReference type="SUPFAM" id="SSF51658">
    <property type="entry name" value="Xylose isomerase-like"/>
    <property type="match status" value="1"/>
</dbReference>
<dbReference type="EMBL" id="LNGD01000039">
    <property type="protein sequence ID" value="KYC52155.1"/>
    <property type="molecule type" value="Genomic_DNA"/>
</dbReference>
<reference evidence="9 10" key="1">
    <citation type="journal article" date="2016" name="ISME J.">
        <title>Chasing the elusive Euryarchaeota class WSA2: genomes reveal a uniquely fastidious methyl-reducing methanogen.</title>
        <authorList>
            <person name="Nobu M.K."/>
            <person name="Narihiro T."/>
            <person name="Kuroda K."/>
            <person name="Mei R."/>
            <person name="Liu W.T."/>
        </authorList>
    </citation>
    <scope>NUCLEOTIDE SEQUENCE [LARGE SCALE GENOMIC DNA]</scope>
    <source>
        <strain evidence="9">U1lsi0528_Bin089</strain>
    </source>
</reference>
<keyword evidence="7" id="KW-0540">Nuclease</keyword>
<dbReference type="PANTHER" id="PTHR21445">
    <property type="entry name" value="ENDONUCLEASE IV ENDODEOXYRIBONUCLEASE IV"/>
    <property type="match status" value="1"/>
</dbReference>
<comment type="catalytic activity">
    <reaction evidence="7">
        <text>Endonucleolytic cleavage to 5'-phosphooligonucleotide end-products.</text>
        <dbReference type="EC" id="3.1.21.2"/>
    </reaction>
</comment>
<feature type="binding site" evidence="7">
    <location>
        <position position="176"/>
    </location>
    <ligand>
        <name>Zn(2+)</name>
        <dbReference type="ChEBI" id="CHEBI:29105"/>
        <label>3</label>
    </ligand>
</feature>
<evidence type="ECO:0000256" key="3">
    <source>
        <dbReference type="ARBA" id="ARBA00022763"/>
    </source>
</evidence>
<protein>
    <recommendedName>
        <fullName evidence="7">Probable endonuclease 4</fullName>
        <ecNumber evidence="7">3.1.21.2</ecNumber>
    </recommendedName>
    <alternativeName>
        <fullName evidence="7">Endodeoxyribonuclease IV</fullName>
    </alternativeName>
    <alternativeName>
        <fullName evidence="7">Endonuclease IV</fullName>
    </alternativeName>
</protein>
<feature type="binding site" evidence="7">
    <location>
        <position position="141"/>
    </location>
    <ligand>
        <name>Zn(2+)</name>
        <dbReference type="ChEBI" id="CHEBI:29105"/>
        <label>1</label>
    </ligand>
</feature>
<sequence>MYRLGFHVSIAQGFLKVFDNAKFVGANCCQIFTHSPRSWTFNLISEDVGKLFREKYSKEDIKPIIVHDSYLPNLASESKEMLDKSIDSIKKEFICCNRMGIEYLNIHPGSYKKNKNDGLKLVSKSLNSIKEYVENVTLLFENTSGWGSSLGSSFEELKVLLESTDFKCGVTLDTCHLFASGYNISNEESLSQTLNLFDKTVGIENLKLIHLNDSVGMLGSKVDRHEHIGLGNIGINGFSAIINNEYLKKIPMIMETPVNEKRGDKENINFLKSMIKT</sequence>
<feature type="binding site" evidence="7">
    <location>
        <position position="107"/>
    </location>
    <ligand>
        <name>Zn(2+)</name>
        <dbReference type="ChEBI" id="CHEBI:29105"/>
        <label>1</label>
    </ligand>
</feature>
<dbReference type="Pfam" id="PF01261">
    <property type="entry name" value="AP_endonuc_2"/>
    <property type="match status" value="1"/>
</dbReference>
<feature type="domain" description="Xylose isomerase-like TIM barrel" evidence="8">
    <location>
        <begin position="18"/>
        <end position="273"/>
    </location>
</feature>
<keyword evidence="7 9" id="KW-0255">Endonuclease</keyword>
<proteinExistence type="inferred from homology"/>
<accession>A0A150J4V6</accession>
<feature type="binding site" evidence="7">
    <location>
        <position position="67"/>
    </location>
    <ligand>
        <name>Zn(2+)</name>
        <dbReference type="ChEBI" id="CHEBI:29105"/>
        <label>1</label>
    </ligand>
</feature>
<name>A0A150J4V6_9EURY</name>
<keyword evidence="6 7" id="KW-0234">DNA repair</keyword>
<evidence type="ECO:0000256" key="7">
    <source>
        <dbReference type="HAMAP-Rule" id="MF_00152"/>
    </source>
</evidence>
<dbReference type="Gene3D" id="3.20.20.150">
    <property type="entry name" value="Divalent-metal-dependent TIM barrel enzymes"/>
    <property type="match status" value="1"/>
</dbReference>
<keyword evidence="5 7" id="KW-0862">Zinc</keyword>
<dbReference type="FunFam" id="3.20.20.150:FF:000001">
    <property type="entry name" value="Probable endonuclease 4"/>
    <property type="match status" value="1"/>
</dbReference>
<feature type="binding site" evidence="7">
    <location>
        <position position="255"/>
    </location>
    <ligand>
        <name>Zn(2+)</name>
        <dbReference type="ChEBI" id="CHEBI:29105"/>
        <label>2</label>
    </ligand>
</feature>
<keyword evidence="4 7" id="KW-0378">Hydrolase</keyword>
<evidence type="ECO:0000256" key="2">
    <source>
        <dbReference type="ARBA" id="ARBA00022723"/>
    </source>
</evidence>
<dbReference type="PATRIC" id="fig|1705564.3.peg.856"/>
<dbReference type="PROSITE" id="PS00731">
    <property type="entry name" value="AP_NUCLEASE_F2_3"/>
    <property type="match status" value="1"/>
</dbReference>
<evidence type="ECO:0000313" key="10">
    <source>
        <dbReference type="Proteomes" id="UP000075578"/>
    </source>
</evidence>
<dbReference type="Proteomes" id="UP000075578">
    <property type="component" value="Unassembled WGS sequence"/>
</dbReference>
<dbReference type="PROSITE" id="PS51432">
    <property type="entry name" value="AP_NUCLEASE_F2_4"/>
    <property type="match status" value="1"/>
</dbReference>
<dbReference type="GO" id="GO:0008270">
    <property type="term" value="F:zinc ion binding"/>
    <property type="evidence" value="ECO:0007669"/>
    <property type="project" value="UniProtKB-UniRule"/>
</dbReference>
<organism evidence="9 10">
    <name type="scientific">Candidatus Methanofastidiosum methylothiophilum</name>
    <dbReference type="NCBI Taxonomy" id="1705564"/>
    <lineage>
        <taxon>Archaea</taxon>
        <taxon>Methanobacteriati</taxon>
        <taxon>Methanobacteriota</taxon>
        <taxon>Stenosarchaea group</taxon>
        <taxon>Candidatus Methanofastidiosia</taxon>
        <taxon>Candidatus Methanofastidiosales</taxon>
        <taxon>Candidatus Methanofastidiosaceae</taxon>
        <taxon>Candidatus Methanofastidiosum</taxon>
    </lineage>
</organism>
<dbReference type="InterPro" id="IPR013022">
    <property type="entry name" value="Xyl_isomerase-like_TIM-brl"/>
</dbReference>
<evidence type="ECO:0000256" key="5">
    <source>
        <dbReference type="ARBA" id="ARBA00022833"/>
    </source>
</evidence>
<evidence type="ECO:0000256" key="4">
    <source>
        <dbReference type="ARBA" id="ARBA00022801"/>
    </source>
</evidence>
<gene>
    <name evidence="7" type="primary">nfo</name>
    <name evidence="9" type="ORF">AMQ74_00833</name>
</gene>
<dbReference type="NCBIfam" id="TIGR00587">
    <property type="entry name" value="nfo"/>
    <property type="match status" value="1"/>
</dbReference>
<dbReference type="AlphaFoldDB" id="A0A150J4V6"/>
<dbReference type="CDD" id="cd00019">
    <property type="entry name" value="AP2Ec"/>
    <property type="match status" value="1"/>
</dbReference>
<comment type="function">
    <text evidence="7">Endonuclease IV plays a role in DNA repair. It cleaves phosphodiester bonds at apurinic or apyrimidinic (AP) sites, generating a 3'-hydroxyl group and a 5'-terminal sugar phosphate.</text>
</comment>
<feature type="binding site" evidence="7">
    <location>
        <position position="210"/>
    </location>
    <ligand>
        <name>Zn(2+)</name>
        <dbReference type="ChEBI" id="CHEBI:29105"/>
        <label>2</label>
    </ligand>
</feature>
<dbReference type="InterPro" id="IPR018246">
    <property type="entry name" value="AP_endonuc_F2_Zn_BS"/>
</dbReference>
<dbReference type="EC" id="3.1.21.2" evidence="7"/>
<feature type="binding site" evidence="7">
    <location>
        <position position="141"/>
    </location>
    <ligand>
        <name>Zn(2+)</name>
        <dbReference type="ChEBI" id="CHEBI:29105"/>
        <label>2</label>
    </ligand>
</feature>
<dbReference type="InterPro" id="IPR001719">
    <property type="entry name" value="AP_endonuc_2"/>
</dbReference>
<dbReference type="HAMAP" id="MF_00152">
    <property type="entry name" value="Nfo"/>
    <property type="match status" value="1"/>
</dbReference>
<dbReference type="SMART" id="SM00518">
    <property type="entry name" value="AP2Ec"/>
    <property type="match status" value="1"/>
</dbReference>
<dbReference type="GO" id="GO:0003677">
    <property type="term" value="F:DNA binding"/>
    <property type="evidence" value="ECO:0007669"/>
    <property type="project" value="InterPro"/>
</dbReference>
<dbReference type="InterPro" id="IPR036237">
    <property type="entry name" value="Xyl_isomerase-like_sf"/>
</dbReference>
<dbReference type="PANTHER" id="PTHR21445:SF0">
    <property type="entry name" value="APURINIC-APYRIMIDINIC ENDONUCLEASE"/>
    <property type="match status" value="1"/>
</dbReference>
<dbReference type="GO" id="GO:0006284">
    <property type="term" value="P:base-excision repair"/>
    <property type="evidence" value="ECO:0007669"/>
    <property type="project" value="TreeGrafter"/>
</dbReference>
<comment type="cofactor">
    <cofactor evidence="7">
        <name>Zn(2+)</name>
        <dbReference type="ChEBI" id="CHEBI:29105"/>
    </cofactor>
    <text evidence="7">Binds 3 Zn(2+) ions.</text>
</comment>
<feature type="binding site" evidence="7">
    <location>
        <position position="173"/>
    </location>
    <ligand>
        <name>Zn(2+)</name>
        <dbReference type="ChEBI" id="CHEBI:29105"/>
        <label>2</label>
    </ligand>
</feature>
<evidence type="ECO:0000256" key="6">
    <source>
        <dbReference type="ARBA" id="ARBA00023204"/>
    </source>
</evidence>
<keyword evidence="3 7" id="KW-0227">DNA damage</keyword>
<evidence type="ECO:0000259" key="8">
    <source>
        <dbReference type="Pfam" id="PF01261"/>
    </source>
</evidence>
<feature type="binding site" evidence="7">
    <location>
        <position position="223"/>
    </location>
    <ligand>
        <name>Zn(2+)</name>
        <dbReference type="ChEBI" id="CHEBI:29105"/>
        <label>3</label>
    </ligand>
</feature>
<dbReference type="GO" id="GO:0003906">
    <property type="term" value="F:DNA-(apurinic or apyrimidinic site) endonuclease activity"/>
    <property type="evidence" value="ECO:0007669"/>
    <property type="project" value="TreeGrafter"/>
</dbReference>
<dbReference type="PROSITE" id="PS00730">
    <property type="entry name" value="AP_NUCLEASE_F2_2"/>
    <property type="match status" value="1"/>
</dbReference>
<evidence type="ECO:0000313" key="9">
    <source>
        <dbReference type="EMBL" id="KYC52155.1"/>
    </source>
</evidence>